<keyword evidence="3" id="KW-1185">Reference proteome</keyword>
<proteinExistence type="predicted"/>
<feature type="chain" id="PRO_5010163828" evidence="1">
    <location>
        <begin position="25"/>
        <end position="197"/>
    </location>
</feature>
<evidence type="ECO:0000313" key="2">
    <source>
        <dbReference type="EMBL" id="OHT22146.1"/>
    </source>
</evidence>
<dbReference type="InterPro" id="IPR042245">
    <property type="entry name" value="Tgt2/MlaC_sf"/>
</dbReference>
<dbReference type="Proteomes" id="UP000179467">
    <property type="component" value="Unassembled WGS sequence"/>
</dbReference>
<dbReference type="RefSeq" id="WP_070936207.1">
    <property type="nucleotide sequence ID" value="NZ_MIPT01000001.1"/>
</dbReference>
<accession>A0A1S1HL77</accession>
<dbReference type="Gene3D" id="3.10.450.710">
    <property type="entry name" value="Tgt2/MlaC"/>
    <property type="match status" value="1"/>
</dbReference>
<sequence length="197" mass="20956">MFRPAFLLALAAMPLVPVAAQAQAADPAARVAAYNDQVVAIMKARLPLAQRTDRFEAAVRAYYDMPAITALVIGPKWAASPAADRQAAIAALTRHSALSLARNFASYGGERFIVDPDVTVRDSSRIVKVTIRTGTSGGATLLYRMRQSGGEWRIIDVIAQGVSQLAVQRADLARTVATDGVAGVARRLRAIDGGAQR</sequence>
<reference evidence="2 3" key="1">
    <citation type="submission" date="2016-09" db="EMBL/GenBank/DDBJ databases">
        <title>Metabolic pathway, cell adaptation mechanisms and a novel monoxygenase revealed through proteogenomic-transcription analysis of a Sphingomonas haloaromaticamans strain degrading the fungicide ortho-phenylphenol.</title>
        <authorList>
            <person name="Perruchon C."/>
            <person name="Papadopoulou E.S."/>
            <person name="Rousidou C."/>
            <person name="Vasileiadis S."/>
            <person name="Tanou G."/>
            <person name="Amoutzias G."/>
            <person name="Molassiotis A."/>
            <person name="Karpouzas D.G."/>
        </authorList>
    </citation>
    <scope>NUCLEOTIDE SEQUENCE [LARGE SCALE GENOMIC DNA]</scope>
    <source>
        <strain evidence="2 3">P3</strain>
    </source>
</reference>
<dbReference type="EMBL" id="MIPT01000001">
    <property type="protein sequence ID" value="OHT22146.1"/>
    <property type="molecule type" value="Genomic_DNA"/>
</dbReference>
<keyword evidence="1" id="KW-0732">Signal</keyword>
<name>A0A1S1HL77_9SPHN</name>
<dbReference type="OrthoDB" id="7358716at2"/>
<evidence type="ECO:0000313" key="3">
    <source>
        <dbReference type="Proteomes" id="UP000179467"/>
    </source>
</evidence>
<organism evidence="2 3">
    <name type="scientific">Edaphosphingomonas haloaromaticamans</name>
    <dbReference type="NCBI Taxonomy" id="653954"/>
    <lineage>
        <taxon>Bacteria</taxon>
        <taxon>Pseudomonadati</taxon>
        <taxon>Pseudomonadota</taxon>
        <taxon>Alphaproteobacteria</taxon>
        <taxon>Sphingomonadales</taxon>
        <taxon>Rhizorhabdaceae</taxon>
        <taxon>Edaphosphingomonas</taxon>
    </lineage>
</organism>
<gene>
    <name evidence="2" type="ORF">BHE75_04168</name>
</gene>
<dbReference type="PANTHER" id="PTHR36573:SF1">
    <property type="entry name" value="INTERMEMBRANE PHOSPHOLIPID TRANSPORT SYSTEM BINDING PROTEIN MLAC"/>
    <property type="match status" value="1"/>
</dbReference>
<comment type="caution">
    <text evidence="2">The sequence shown here is derived from an EMBL/GenBank/DDBJ whole genome shotgun (WGS) entry which is preliminary data.</text>
</comment>
<dbReference type="Pfam" id="PF05494">
    <property type="entry name" value="MlaC"/>
    <property type="match status" value="1"/>
</dbReference>
<dbReference type="PANTHER" id="PTHR36573">
    <property type="entry name" value="INTERMEMBRANE PHOSPHOLIPID TRANSPORT SYSTEM BINDING PROTEIN MLAC"/>
    <property type="match status" value="1"/>
</dbReference>
<feature type="signal peptide" evidence="1">
    <location>
        <begin position="1"/>
        <end position="24"/>
    </location>
</feature>
<dbReference type="InterPro" id="IPR008869">
    <property type="entry name" value="MlaC/ttg2D"/>
</dbReference>
<protein>
    <submittedName>
        <fullName evidence="2">Toluene tolerance, Ttg2</fullName>
    </submittedName>
</protein>
<dbReference type="AlphaFoldDB" id="A0A1S1HL77"/>
<evidence type="ECO:0000256" key="1">
    <source>
        <dbReference type="SAM" id="SignalP"/>
    </source>
</evidence>